<dbReference type="GO" id="GO:0005524">
    <property type="term" value="F:ATP binding"/>
    <property type="evidence" value="ECO:0007669"/>
    <property type="project" value="UniProtKB-KW"/>
</dbReference>
<dbReference type="SMART" id="SM00333">
    <property type="entry name" value="TUDOR"/>
    <property type="match status" value="2"/>
</dbReference>
<keyword evidence="4" id="KW-0547">Nucleotide-binding</keyword>
<evidence type="ECO:0000259" key="16">
    <source>
        <dbReference type="PROSITE" id="PS51203"/>
    </source>
</evidence>
<dbReference type="PANTHER" id="PTHR22655:SF2">
    <property type="entry name" value="ATP-DEPENDENT RNA HELICASE TDRD12-RELATED"/>
    <property type="match status" value="1"/>
</dbReference>
<feature type="region of interest" description="Disordered" evidence="13">
    <location>
        <begin position="1085"/>
        <end position="1104"/>
    </location>
</feature>
<comment type="catalytic activity">
    <reaction evidence="12">
        <text>ATP + H2O = ADP + phosphate + H(+)</text>
        <dbReference type="Rhea" id="RHEA:13065"/>
        <dbReference type="ChEBI" id="CHEBI:15377"/>
        <dbReference type="ChEBI" id="CHEBI:15378"/>
        <dbReference type="ChEBI" id="CHEBI:30616"/>
        <dbReference type="ChEBI" id="CHEBI:43474"/>
        <dbReference type="ChEBI" id="CHEBI:456216"/>
        <dbReference type="EC" id="3.6.4.13"/>
    </reaction>
</comment>
<evidence type="ECO:0000256" key="4">
    <source>
        <dbReference type="ARBA" id="ARBA00022741"/>
    </source>
</evidence>
<comment type="caution">
    <text evidence="17">The sequence shown here is derived from an EMBL/GenBank/DDBJ whole genome shotgun (WGS) entry which is preliminary data.</text>
</comment>
<dbReference type="EC" id="3.6.4.13" evidence="1"/>
<gene>
    <name evidence="17" type="ORF">B5V51_10478</name>
</gene>
<feature type="domain" description="CS" evidence="16">
    <location>
        <begin position="965"/>
        <end position="1050"/>
    </location>
</feature>
<protein>
    <recommendedName>
        <fullName evidence="1">RNA helicase</fullName>
        <ecNumber evidence="1">3.6.4.13</ecNumber>
    </recommendedName>
</protein>
<feature type="domain" description="Tudor" evidence="15">
    <location>
        <begin position="685"/>
        <end position="744"/>
    </location>
</feature>
<feature type="signal peptide" evidence="14">
    <location>
        <begin position="1"/>
        <end position="21"/>
    </location>
</feature>
<dbReference type="SUPFAM" id="SSF52540">
    <property type="entry name" value="P-loop containing nucleoside triphosphate hydrolases"/>
    <property type="match status" value="1"/>
</dbReference>
<keyword evidence="5" id="KW-0221">Differentiation</keyword>
<dbReference type="GO" id="GO:0031047">
    <property type="term" value="P:regulatory ncRNA-mediated gene silencing"/>
    <property type="evidence" value="ECO:0007669"/>
    <property type="project" value="UniProtKB-KW"/>
</dbReference>
<evidence type="ECO:0000256" key="9">
    <source>
        <dbReference type="ARBA" id="ARBA00022871"/>
    </source>
</evidence>
<keyword evidence="11" id="KW-0469">Meiosis</keyword>
<dbReference type="STRING" id="7102.A0A2A4JVG3"/>
<dbReference type="CDD" id="cd20435">
    <property type="entry name" value="Tudor_TDRD12_rpt2"/>
    <property type="match status" value="1"/>
</dbReference>
<feature type="compositionally biased region" description="Acidic residues" evidence="13">
    <location>
        <begin position="1088"/>
        <end position="1104"/>
    </location>
</feature>
<evidence type="ECO:0000256" key="13">
    <source>
        <dbReference type="SAM" id="MobiDB-lite"/>
    </source>
</evidence>
<dbReference type="Gene3D" id="2.30.30.140">
    <property type="match status" value="2"/>
</dbReference>
<evidence type="ECO:0000256" key="11">
    <source>
        <dbReference type="ARBA" id="ARBA00023254"/>
    </source>
</evidence>
<accession>A0A2A4JVG3</accession>
<keyword evidence="2" id="KW-0217">Developmental protein</keyword>
<evidence type="ECO:0000256" key="10">
    <source>
        <dbReference type="ARBA" id="ARBA00023158"/>
    </source>
</evidence>
<evidence type="ECO:0000256" key="5">
    <source>
        <dbReference type="ARBA" id="ARBA00022782"/>
    </source>
</evidence>
<evidence type="ECO:0000256" key="1">
    <source>
        <dbReference type="ARBA" id="ARBA00012552"/>
    </source>
</evidence>
<evidence type="ECO:0000313" key="17">
    <source>
        <dbReference type="EMBL" id="PCG76027.1"/>
    </source>
</evidence>
<dbReference type="InterPro" id="IPR007052">
    <property type="entry name" value="CS_dom"/>
</dbReference>
<dbReference type="InterPro" id="IPR011545">
    <property type="entry name" value="DEAD/DEAH_box_helicase_dom"/>
</dbReference>
<proteinExistence type="predicted"/>
<dbReference type="GO" id="GO:0042078">
    <property type="term" value="P:germ-line stem cell division"/>
    <property type="evidence" value="ECO:0007669"/>
    <property type="project" value="TreeGrafter"/>
</dbReference>
<dbReference type="GO" id="GO:0016787">
    <property type="term" value="F:hydrolase activity"/>
    <property type="evidence" value="ECO:0007669"/>
    <property type="project" value="UniProtKB-KW"/>
</dbReference>
<dbReference type="GO" id="GO:0003676">
    <property type="term" value="F:nucleic acid binding"/>
    <property type="evidence" value="ECO:0007669"/>
    <property type="project" value="InterPro"/>
</dbReference>
<evidence type="ECO:0000256" key="6">
    <source>
        <dbReference type="ARBA" id="ARBA00022801"/>
    </source>
</evidence>
<dbReference type="PANTHER" id="PTHR22655">
    <property type="entry name" value="ATP-DEPENDENT RNA HELICASE TDRD12-RELATED"/>
    <property type="match status" value="1"/>
</dbReference>
<dbReference type="Pfam" id="PF00270">
    <property type="entry name" value="DEAD"/>
    <property type="match status" value="1"/>
</dbReference>
<evidence type="ECO:0000256" key="2">
    <source>
        <dbReference type="ARBA" id="ARBA00022473"/>
    </source>
</evidence>
<evidence type="ECO:0000256" key="7">
    <source>
        <dbReference type="ARBA" id="ARBA00022806"/>
    </source>
</evidence>
<dbReference type="Gene3D" id="2.60.40.790">
    <property type="match status" value="1"/>
</dbReference>
<dbReference type="InterPro" id="IPR027417">
    <property type="entry name" value="P-loop_NTPase"/>
</dbReference>
<keyword evidence="10" id="KW-0943">RNA-mediated gene silencing</keyword>
<dbReference type="SUPFAM" id="SSF49764">
    <property type="entry name" value="HSP20-like chaperones"/>
    <property type="match status" value="1"/>
</dbReference>
<evidence type="ECO:0000256" key="8">
    <source>
        <dbReference type="ARBA" id="ARBA00022840"/>
    </source>
</evidence>
<dbReference type="InterPro" id="IPR008978">
    <property type="entry name" value="HSP20-like_chaperone"/>
</dbReference>
<dbReference type="InterPro" id="IPR035437">
    <property type="entry name" value="SNase_OB-fold_sf"/>
</dbReference>
<dbReference type="Gene3D" id="2.40.50.90">
    <property type="match status" value="1"/>
</dbReference>
<evidence type="ECO:0000256" key="3">
    <source>
        <dbReference type="ARBA" id="ARBA00022737"/>
    </source>
</evidence>
<feature type="chain" id="PRO_5012020094" description="RNA helicase" evidence="14">
    <location>
        <begin position="22"/>
        <end position="1104"/>
    </location>
</feature>
<dbReference type="PROSITE" id="PS50304">
    <property type="entry name" value="TUDOR"/>
    <property type="match status" value="1"/>
</dbReference>
<reference evidence="17" key="1">
    <citation type="submission" date="2017-09" db="EMBL/GenBank/DDBJ databases">
        <title>Contemporary evolution of a Lepidopteran species, Heliothis virescens, in response to modern agricultural practices.</title>
        <authorList>
            <person name="Fritz M.L."/>
            <person name="Deyonke A.M."/>
            <person name="Papanicolaou A."/>
            <person name="Micinski S."/>
            <person name="Westbrook J."/>
            <person name="Gould F."/>
        </authorList>
    </citation>
    <scope>NUCLEOTIDE SEQUENCE [LARGE SCALE GENOMIC DNA]</scope>
    <source>
        <strain evidence="17">HvINT-</strain>
        <tissue evidence="17">Whole body</tissue>
    </source>
</reference>
<dbReference type="GO" id="GO:0007283">
    <property type="term" value="P:spermatogenesis"/>
    <property type="evidence" value="ECO:0007669"/>
    <property type="project" value="UniProtKB-KW"/>
</dbReference>
<evidence type="ECO:0000259" key="15">
    <source>
        <dbReference type="PROSITE" id="PS50304"/>
    </source>
</evidence>
<keyword evidence="14" id="KW-0732">Signal</keyword>
<keyword evidence="7" id="KW-0347">Helicase</keyword>
<dbReference type="PROSITE" id="PS51203">
    <property type="entry name" value="CS"/>
    <property type="match status" value="1"/>
</dbReference>
<evidence type="ECO:0000256" key="12">
    <source>
        <dbReference type="ARBA" id="ARBA00047984"/>
    </source>
</evidence>
<evidence type="ECO:0000256" key="14">
    <source>
        <dbReference type="SAM" id="SignalP"/>
    </source>
</evidence>
<sequence>MPNNFGLSCIIICATSHSVTSVESACKMFLHRAKIFACFAGMSDLDITTSLLNGCDILICTPSMLVRLIQEDFSLDLHNLSTFVVDDCERLSKVYTKELKFCLLKVMDIVKSRANKEWKVQYVIVSRVWCDFMASLARKAPDSVICISAFEECIPYTKAATSVEFLKEEKKVDAVINFLQDIDRSKKSVIVCRTDDEVKLLVNTLTKLKYVVFSCDSTMTVQDLYNLDKVLKDYEEPVSGPILVCLDGNLTHLNVTDAVYLIHYSMPSLFSMFCKRFAVLIDNYPSIFKDEETKIKIKILLDDTNVEQLPKILHFIKRCTNYVSPLLNEISSTVLSEKNLKKAENFVPICKKLLSLGKCPDFWSCIERHAIFKEYDTPKPWLPKEGTIIFQILHYHSAIYYSARITSCVTKTNTVDYAPTYSLLSFKMGMYYSKEENRKLYGLPKVGDVCAVTLKQNLFARCQIAKVLKSTNNRPTLLLVKLIDEERYEVARDTWLYYLPDELKGIETHVVTVILANVIPQDKDVTFSKLAEYQLKKITEENDDLYMRGQITMVVGNVIFVETLEACQNLSSLEEVVVTCDFRKELLDNHAMPNPDHINNLRKICDYTCDEVKEPARIEVPSSIKILPKPRWAHLESGQFSSVFFVEAKSPWKFFVRPVKFDSCLNTLVNEIKQYVTDNPEPVENVNVGDIVIAELPGDATFERARIDSEVKDGKVKCFFVDQAEWSDVSIKKILPITEKIITKLPFQAIECRLIGIQPVGDSWTDFSTNFFVDSCFDSVDKHKQLYTKYFTKEKAEFTEGHKYGVVLIDTYSSEDVIINQMMVDKNLAEENEEFELLHNLGFERKSEESSDSDSDIEDIPKNKDVALPPIGPIISNPDRINDKQTIRPSNNLIRSVPLVESDDDVDDFELVSNDKGELSSIPLAEVVGIKELPDTEWNDKVLAAPIEEPENPILKAENFKFDELSKPKLLWRQNSNTVTIKIKLIVDKYDLIIKERYVKFSANANGTKYGFDFELYGVVNLNKSSHSNKGQYILVKLWKVLTNKWLSLTRDVSIKKWIVYDIENIEVSSDEESVVLDDRKNMIPEQFDSDSDDNLEDDITFSY</sequence>
<name>A0A2A4JVG3_HELVI</name>
<dbReference type="GO" id="GO:0051321">
    <property type="term" value="P:meiotic cell cycle"/>
    <property type="evidence" value="ECO:0007669"/>
    <property type="project" value="UniProtKB-KW"/>
</dbReference>
<keyword evidence="6" id="KW-0378">Hydrolase</keyword>
<dbReference type="GO" id="GO:0003724">
    <property type="term" value="F:RNA helicase activity"/>
    <property type="evidence" value="ECO:0007669"/>
    <property type="project" value="UniProtKB-EC"/>
</dbReference>
<organism evidence="17">
    <name type="scientific">Heliothis virescens</name>
    <name type="common">Tobacco budworm moth</name>
    <dbReference type="NCBI Taxonomy" id="7102"/>
    <lineage>
        <taxon>Eukaryota</taxon>
        <taxon>Metazoa</taxon>
        <taxon>Ecdysozoa</taxon>
        <taxon>Arthropoda</taxon>
        <taxon>Hexapoda</taxon>
        <taxon>Insecta</taxon>
        <taxon>Pterygota</taxon>
        <taxon>Neoptera</taxon>
        <taxon>Endopterygota</taxon>
        <taxon>Lepidoptera</taxon>
        <taxon>Glossata</taxon>
        <taxon>Ditrysia</taxon>
        <taxon>Noctuoidea</taxon>
        <taxon>Noctuidae</taxon>
        <taxon>Heliothinae</taxon>
        <taxon>Heliothis</taxon>
    </lineage>
</organism>
<keyword evidence="9" id="KW-0744">Spermatogenesis</keyword>
<dbReference type="Pfam" id="PF00567">
    <property type="entry name" value="TUDOR"/>
    <property type="match status" value="1"/>
</dbReference>
<dbReference type="AlphaFoldDB" id="A0A2A4JVG3"/>
<keyword evidence="3" id="KW-0677">Repeat</keyword>
<dbReference type="GO" id="GO:0005737">
    <property type="term" value="C:cytoplasm"/>
    <property type="evidence" value="ECO:0007669"/>
    <property type="project" value="UniProtKB-ARBA"/>
</dbReference>
<dbReference type="EMBL" id="NWSH01000496">
    <property type="protein sequence ID" value="PCG76027.1"/>
    <property type="molecule type" value="Genomic_DNA"/>
</dbReference>
<keyword evidence="8" id="KW-0067">ATP-binding</keyword>
<dbReference type="Gene3D" id="3.40.50.300">
    <property type="entry name" value="P-loop containing nucleotide triphosphate hydrolases"/>
    <property type="match status" value="2"/>
</dbReference>
<dbReference type="InterPro" id="IPR002999">
    <property type="entry name" value="Tudor"/>
</dbReference>
<dbReference type="SUPFAM" id="SSF63748">
    <property type="entry name" value="Tudor/PWWP/MBT"/>
    <property type="match status" value="2"/>
</dbReference>